<dbReference type="STRING" id="32264.T1KDH8"/>
<dbReference type="PRINTS" id="PR01262">
    <property type="entry name" value="INNEXIN"/>
</dbReference>
<comment type="subcellular location">
    <subcellularLocation>
        <location evidence="1">Cell junction</location>
        <location evidence="1">Gap junction</location>
    </subcellularLocation>
    <subcellularLocation>
        <location evidence="2 12">Cell membrane</location>
        <topology evidence="2 12">Multi-pass membrane protein</topology>
    </subcellularLocation>
</comment>
<feature type="transmembrane region" description="Helical" evidence="12">
    <location>
        <begin position="167"/>
        <end position="184"/>
    </location>
</feature>
<keyword evidence="7" id="KW-0965">Cell junction</keyword>
<proteinExistence type="inferred from homology"/>
<dbReference type="PANTHER" id="PTHR11893:SF40">
    <property type="entry name" value="INNEXIN SHAKING-B"/>
    <property type="match status" value="1"/>
</dbReference>
<accession>T1KDH8</accession>
<keyword evidence="5 12" id="KW-0812">Transmembrane</keyword>
<protein>
    <recommendedName>
        <fullName evidence="12">Innexin</fullName>
    </recommendedName>
</protein>
<dbReference type="PANTHER" id="PTHR11893">
    <property type="entry name" value="INNEXIN"/>
    <property type="match status" value="1"/>
</dbReference>
<evidence type="ECO:0000256" key="8">
    <source>
        <dbReference type="ARBA" id="ARBA00022989"/>
    </source>
</evidence>
<feature type="transmembrane region" description="Helical" evidence="12">
    <location>
        <begin position="328"/>
        <end position="354"/>
    </location>
</feature>
<organism evidence="13 14">
    <name type="scientific">Tetranychus urticae</name>
    <name type="common">Two-spotted spider mite</name>
    <dbReference type="NCBI Taxonomy" id="32264"/>
    <lineage>
        <taxon>Eukaryota</taxon>
        <taxon>Metazoa</taxon>
        <taxon>Ecdysozoa</taxon>
        <taxon>Arthropoda</taxon>
        <taxon>Chelicerata</taxon>
        <taxon>Arachnida</taxon>
        <taxon>Acari</taxon>
        <taxon>Acariformes</taxon>
        <taxon>Trombidiformes</taxon>
        <taxon>Prostigmata</taxon>
        <taxon>Eleutherengona</taxon>
        <taxon>Raphignathae</taxon>
        <taxon>Tetranychoidea</taxon>
        <taxon>Tetranychidae</taxon>
        <taxon>Tetranychus</taxon>
    </lineage>
</organism>
<evidence type="ECO:0000256" key="3">
    <source>
        <dbReference type="ARBA" id="ARBA00022448"/>
    </source>
</evidence>
<dbReference type="EnsemblMetazoa" id="tetur09g02980.1">
    <property type="protein sequence ID" value="tetur09g02980.1"/>
    <property type="gene ID" value="tetur09g02980"/>
</dbReference>
<evidence type="ECO:0000313" key="13">
    <source>
        <dbReference type="EnsemblMetazoa" id="tetur09g02980.1"/>
    </source>
</evidence>
<dbReference type="AlphaFoldDB" id="T1KDH8"/>
<keyword evidence="6" id="KW-0303">Gap junction</keyword>
<comment type="function">
    <text evidence="12">Structural component of the gap junctions.</text>
</comment>
<dbReference type="GO" id="GO:0034220">
    <property type="term" value="P:monoatomic ion transmembrane transport"/>
    <property type="evidence" value="ECO:0007669"/>
    <property type="project" value="UniProtKB-KW"/>
</dbReference>
<keyword evidence="9 12" id="KW-0406">Ion transport</keyword>
<evidence type="ECO:0000256" key="12">
    <source>
        <dbReference type="RuleBase" id="RU010713"/>
    </source>
</evidence>
<keyword evidence="3 12" id="KW-0813">Transport</keyword>
<reference evidence="14" key="1">
    <citation type="submission" date="2011-08" db="EMBL/GenBank/DDBJ databases">
        <authorList>
            <person name="Rombauts S."/>
        </authorList>
    </citation>
    <scope>NUCLEOTIDE SEQUENCE</scope>
    <source>
        <strain evidence="14">London</strain>
    </source>
</reference>
<evidence type="ECO:0000256" key="9">
    <source>
        <dbReference type="ARBA" id="ARBA00023065"/>
    </source>
</evidence>
<keyword evidence="10 12" id="KW-0472">Membrane</keyword>
<feature type="transmembrane region" description="Helical" evidence="12">
    <location>
        <begin position="85"/>
        <end position="102"/>
    </location>
</feature>
<dbReference type="EMBL" id="CAEY01002016">
    <property type="status" value="NOT_ANNOTATED_CDS"/>
    <property type="molecule type" value="Genomic_DNA"/>
</dbReference>
<keyword evidence="14" id="KW-1185">Reference proteome</keyword>
<reference evidence="13" key="2">
    <citation type="submission" date="2015-06" db="UniProtKB">
        <authorList>
            <consortium name="EnsemblMetazoa"/>
        </authorList>
    </citation>
    <scope>IDENTIFICATION</scope>
</reference>
<dbReference type="Pfam" id="PF00876">
    <property type="entry name" value="Innexin"/>
    <property type="match status" value="1"/>
</dbReference>
<comment type="similarity">
    <text evidence="12">Belongs to the pannexin family.</text>
</comment>
<feature type="transmembrane region" description="Helical" evidence="12">
    <location>
        <begin position="299"/>
        <end position="322"/>
    </location>
</feature>
<evidence type="ECO:0000256" key="6">
    <source>
        <dbReference type="ARBA" id="ARBA00022868"/>
    </source>
</evidence>
<evidence type="ECO:0000256" key="7">
    <source>
        <dbReference type="ARBA" id="ARBA00022949"/>
    </source>
</evidence>
<dbReference type="Proteomes" id="UP000015104">
    <property type="component" value="Unassembled WGS sequence"/>
</dbReference>
<keyword evidence="8 12" id="KW-1133">Transmembrane helix</keyword>
<keyword evidence="4" id="KW-1003">Cell membrane</keyword>
<dbReference type="eggNOG" id="ENOG502QWRS">
    <property type="taxonomic scope" value="Eukaryota"/>
</dbReference>
<evidence type="ECO:0000256" key="1">
    <source>
        <dbReference type="ARBA" id="ARBA00004610"/>
    </source>
</evidence>
<dbReference type="GO" id="GO:0005921">
    <property type="term" value="C:gap junction"/>
    <property type="evidence" value="ECO:0007669"/>
    <property type="project" value="UniProtKB-SubCell"/>
</dbReference>
<dbReference type="GO" id="GO:0005886">
    <property type="term" value="C:plasma membrane"/>
    <property type="evidence" value="ECO:0007669"/>
    <property type="project" value="UniProtKB-SubCell"/>
</dbReference>
<dbReference type="InterPro" id="IPR000990">
    <property type="entry name" value="Innexin"/>
</dbReference>
<evidence type="ECO:0000313" key="14">
    <source>
        <dbReference type="Proteomes" id="UP000015104"/>
    </source>
</evidence>
<evidence type="ECO:0000256" key="2">
    <source>
        <dbReference type="ARBA" id="ARBA00004651"/>
    </source>
</evidence>
<name>T1KDH8_TETUR</name>
<dbReference type="HOGENOM" id="CLU_035763_1_1_1"/>
<evidence type="ECO:0000256" key="10">
    <source>
        <dbReference type="ARBA" id="ARBA00023136"/>
    </source>
</evidence>
<keyword evidence="11 12" id="KW-0407">Ion channel</keyword>
<gene>
    <name evidence="12" type="primary">inx</name>
</gene>
<evidence type="ECO:0000256" key="5">
    <source>
        <dbReference type="ARBA" id="ARBA00022692"/>
    </source>
</evidence>
<dbReference type="PROSITE" id="PS51013">
    <property type="entry name" value="PANNEXIN"/>
    <property type="match status" value="1"/>
</dbReference>
<evidence type="ECO:0000256" key="11">
    <source>
        <dbReference type="ARBA" id="ARBA00023303"/>
    </source>
</evidence>
<dbReference type="GO" id="GO:0005243">
    <property type="term" value="F:gap junction channel activity"/>
    <property type="evidence" value="ECO:0007669"/>
    <property type="project" value="TreeGrafter"/>
</dbReference>
<evidence type="ECO:0000256" key="4">
    <source>
        <dbReference type="ARBA" id="ARBA00022475"/>
    </source>
</evidence>
<sequence>MFNHHPQHPQHHLNPLSTSVTTVASSVHRTKAHLGSPIGSLFRSFISWPLDSQLITSIIMIDVFKSLRTLFKISRVHIDNSLLRLHYSLTVTLLLAFCVVVTTKQYVGDPIDCIKDENIPQSVINTYCWIHTTYTIPRALARTGSRGLPHPGIDSTQDEAEFRYHKYYQWVCFVLFIQAALFYIPRWLWKMWEGGKIATLMMDLDVGICTDTAKRQKKKLLVDYLTSSKGYHDWYAARFFFCEILFFANVAGQMYMLDKFFEGEFLRYGIEVIQFFQMDQEDRVDPMTRIFPKVTKCRFYKYGPSAGLISIDALCLLPLNIINEKIYIFIWFWFFTLTFLTGSMILVHLIVIACPPVRVYLLNMQFRLSQLDHLHTIVRRTSIGDWFLLYMLGQNIDPVVFKEVLEDLATSSDSQPKESSLS</sequence>